<keyword evidence="3" id="KW-1185">Reference proteome</keyword>
<gene>
    <name evidence="1" type="ORF">GPM918_LOCUS43027</name>
    <name evidence="2" type="ORF">SRO942_LOCUS44413</name>
</gene>
<dbReference type="EMBL" id="CAJOBC010104579">
    <property type="protein sequence ID" value="CAF4492705.1"/>
    <property type="molecule type" value="Genomic_DNA"/>
</dbReference>
<protein>
    <submittedName>
        <fullName evidence="1">Uncharacterized protein</fullName>
    </submittedName>
</protein>
<comment type="caution">
    <text evidence="1">The sequence shown here is derived from an EMBL/GenBank/DDBJ whole genome shotgun (WGS) entry which is preliminary data.</text>
</comment>
<accession>A0A816BM28</accession>
<dbReference type="OrthoDB" id="5296at2759"/>
<dbReference type="Proteomes" id="UP000681722">
    <property type="component" value="Unassembled WGS sequence"/>
</dbReference>
<dbReference type="PANTHER" id="PTHR43544:SF12">
    <property type="entry name" value="NAD(P)-BINDING ROSSMANN-FOLD SUPERFAMILY PROTEIN"/>
    <property type="match status" value="1"/>
</dbReference>
<sequence length="242" mass="27148">MGFNLVAPSTRGISLALSKHILSKTTLPLLATHRSPIFEATTISSAATDISRIYLLKLDFHNEESIRNAAAKAHDILLDNHKIENMIISPGILYPERKLEDLDYGQVLETFKTNIIGPMFMLKHFTPLLSPTSKTMIFAARVGSVSDNRLGGWFSYRTSKAAVFQLVKTFNVYLRQKKLGFCIGYHPGTVKTDLSKDFWNSSKGIMKDVDEAAACAWEVLNGRTEREHSGRVFDWKGEEILP</sequence>
<dbReference type="InterPro" id="IPR002347">
    <property type="entry name" value="SDR_fam"/>
</dbReference>
<dbReference type="Gene3D" id="3.40.50.720">
    <property type="entry name" value="NAD(P)-binding Rossmann-like Domain"/>
    <property type="match status" value="1"/>
</dbReference>
<evidence type="ECO:0000313" key="3">
    <source>
        <dbReference type="Proteomes" id="UP000663829"/>
    </source>
</evidence>
<organism evidence="1 3">
    <name type="scientific">Didymodactylos carnosus</name>
    <dbReference type="NCBI Taxonomy" id="1234261"/>
    <lineage>
        <taxon>Eukaryota</taxon>
        <taxon>Metazoa</taxon>
        <taxon>Spiralia</taxon>
        <taxon>Gnathifera</taxon>
        <taxon>Rotifera</taxon>
        <taxon>Eurotatoria</taxon>
        <taxon>Bdelloidea</taxon>
        <taxon>Philodinida</taxon>
        <taxon>Philodinidae</taxon>
        <taxon>Didymodactylos</taxon>
    </lineage>
</organism>
<dbReference type="Pfam" id="PF00106">
    <property type="entry name" value="adh_short"/>
    <property type="match status" value="1"/>
</dbReference>
<dbReference type="GO" id="GO:0016491">
    <property type="term" value="F:oxidoreductase activity"/>
    <property type="evidence" value="ECO:0007669"/>
    <property type="project" value="TreeGrafter"/>
</dbReference>
<dbReference type="SUPFAM" id="SSF51735">
    <property type="entry name" value="NAD(P)-binding Rossmann-fold domains"/>
    <property type="match status" value="1"/>
</dbReference>
<dbReference type="AlphaFoldDB" id="A0A816BM28"/>
<dbReference type="PANTHER" id="PTHR43544">
    <property type="entry name" value="SHORT-CHAIN DEHYDROGENASE/REDUCTASE"/>
    <property type="match status" value="1"/>
</dbReference>
<dbReference type="InterPro" id="IPR051468">
    <property type="entry name" value="Fungal_SecMetab_SDRs"/>
</dbReference>
<evidence type="ECO:0000313" key="2">
    <source>
        <dbReference type="EMBL" id="CAF4492705.1"/>
    </source>
</evidence>
<dbReference type="GO" id="GO:0005737">
    <property type="term" value="C:cytoplasm"/>
    <property type="evidence" value="ECO:0007669"/>
    <property type="project" value="TreeGrafter"/>
</dbReference>
<reference evidence="1" key="1">
    <citation type="submission" date="2021-02" db="EMBL/GenBank/DDBJ databases">
        <authorList>
            <person name="Nowell W R."/>
        </authorList>
    </citation>
    <scope>NUCLEOTIDE SEQUENCE</scope>
</reference>
<dbReference type="InterPro" id="IPR036291">
    <property type="entry name" value="NAD(P)-bd_dom_sf"/>
</dbReference>
<proteinExistence type="predicted"/>
<evidence type="ECO:0000313" key="1">
    <source>
        <dbReference type="EMBL" id="CAF1610044.1"/>
    </source>
</evidence>
<name>A0A816BM28_9BILA</name>
<dbReference type="EMBL" id="CAJNOQ010037855">
    <property type="protein sequence ID" value="CAF1610044.1"/>
    <property type="molecule type" value="Genomic_DNA"/>
</dbReference>
<dbReference type="Proteomes" id="UP000663829">
    <property type="component" value="Unassembled WGS sequence"/>
</dbReference>